<feature type="non-terminal residue" evidence="2">
    <location>
        <position position="418"/>
    </location>
</feature>
<dbReference type="EMBL" id="JBJKFK010000211">
    <property type="protein sequence ID" value="KAL3318715.1"/>
    <property type="molecule type" value="Genomic_DNA"/>
</dbReference>
<reference evidence="2 3" key="1">
    <citation type="submission" date="2024-11" db="EMBL/GenBank/DDBJ databases">
        <title>Adaptive evolution of stress response genes in parasites aligns with host niche diversity.</title>
        <authorList>
            <person name="Hahn C."/>
            <person name="Resl P."/>
        </authorList>
    </citation>
    <scope>NUCLEOTIDE SEQUENCE [LARGE SCALE GENOMIC DNA]</scope>
    <source>
        <strain evidence="2">EGGRZ-B1_66</strain>
        <tissue evidence="2">Body</tissue>
    </source>
</reference>
<organism evidence="2 3">
    <name type="scientific">Cichlidogyrus casuarinus</name>
    <dbReference type="NCBI Taxonomy" id="1844966"/>
    <lineage>
        <taxon>Eukaryota</taxon>
        <taxon>Metazoa</taxon>
        <taxon>Spiralia</taxon>
        <taxon>Lophotrochozoa</taxon>
        <taxon>Platyhelminthes</taxon>
        <taxon>Monogenea</taxon>
        <taxon>Monopisthocotylea</taxon>
        <taxon>Dactylogyridea</taxon>
        <taxon>Ancyrocephalidae</taxon>
        <taxon>Cichlidogyrus</taxon>
    </lineage>
</organism>
<name>A0ABD2QGP6_9PLAT</name>
<dbReference type="AlphaFoldDB" id="A0ABD2QGP6"/>
<sequence>MNDKGDKIFFGHVIVSEKILAFVVQPPKKVHYISAWENIRSITFGNEEADFIFGPDRLKYRCITVVYEVNASKNQSAFPVDDNDPDVSLDESSITLSLGVKLFLPNYGLGYSQIIRYWRLGNKPTPNNCHQCIDTLFRGLLDHHLFPLEEPHDSSNIDIKKLIDRLEEENKNYKVLTERLKRCLLLDDRKRIEDLKSALKIDCRALEYIFAQFERKYSFKRLTKHEDKRQEFYGTLETIACLNDHDQDGDRVQWIVVSFETVDRILGIVRNDPDHDCMISESLIAYLVKTAIKVFDHYEDQIFAVILTLFTSLLALGATRHILLEQLHVGQESRFHFDTRWLFLDQALAVIRVIIFSLDGDNLDSRILPLFTESLYFVYSLLYEQAQFHRFVARERYLEIKCCLSKLEELLQRDLGLE</sequence>
<feature type="coiled-coil region" evidence="1">
    <location>
        <begin position="152"/>
        <end position="183"/>
    </location>
</feature>
<accession>A0ABD2QGP6</accession>
<evidence type="ECO:0000256" key="1">
    <source>
        <dbReference type="SAM" id="Coils"/>
    </source>
</evidence>
<keyword evidence="3" id="KW-1185">Reference proteome</keyword>
<protein>
    <submittedName>
        <fullName evidence="2">Uncharacterized protein</fullName>
    </submittedName>
</protein>
<keyword evidence="1" id="KW-0175">Coiled coil</keyword>
<proteinExistence type="predicted"/>
<evidence type="ECO:0000313" key="3">
    <source>
        <dbReference type="Proteomes" id="UP001626550"/>
    </source>
</evidence>
<dbReference type="Proteomes" id="UP001626550">
    <property type="component" value="Unassembled WGS sequence"/>
</dbReference>
<comment type="caution">
    <text evidence="2">The sequence shown here is derived from an EMBL/GenBank/DDBJ whole genome shotgun (WGS) entry which is preliminary data.</text>
</comment>
<gene>
    <name evidence="2" type="ORF">Ciccas_002614</name>
</gene>
<evidence type="ECO:0000313" key="2">
    <source>
        <dbReference type="EMBL" id="KAL3318715.1"/>
    </source>
</evidence>